<feature type="transmembrane region" description="Helical" evidence="8">
    <location>
        <begin position="25"/>
        <end position="43"/>
    </location>
</feature>
<dbReference type="GO" id="GO:0033116">
    <property type="term" value="C:endoplasmic reticulum-Golgi intermediate compartment membrane"/>
    <property type="evidence" value="ECO:0007669"/>
    <property type="project" value="UniProtKB-SubCell"/>
</dbReference>
<evidence type="ECO:0000256" key="4">
    <source>
        <dbReference type="ARBA" id="ARBA00022692"/>
    </source>
</evidence>
<dbReference type="InterPro" id="IPR045888">
    <property type="entry name" value="Erv"/>
</dbReference>
<comment type="caution">
    <text evidence="11">The sequence shown here is derived from an EMBL/GenBank/DDBJ whole genome shotgun (WGS) entry which is preliminary data.</text>
</comment>
<evidence type="ECO:0000256" key="5">
    <source>
        <dbReference type="ARBA" id="ARBA00022989"/>
    </source>
</evidence>
<dbReference type="Proteomes" id="UP000682733">
    <property type="component" value="Unassembled WGS sequence"/>
</dbReference>
<dbReference type="GO" id="GO:0006890">
    <property type="term" value="P:retrograde vesicle-mediated transport, Golgi to endoplasmic reticulum"/>
    <property type="evidence" value="ECO:0007669"/>
    <property type="project" value="TreeGrafter"/>
</dbReference>
<evidence type="ECO:0000256" key="6">
    <source>
        <dbReference type="ARBA" id="ARBA00023136"/>
    </source>
</evidence>
<sequence>MDLNRLKSFDAYAKTLDDFRLKTSSGGLITIISTIVIILLFFYELRYYLTTEVSQVLFVDTSRGEKMNITLDIVFPVLPCSYLTVDAMDVSGETQTDIVHNLFKTRLDLDGQPLNSQPMKASLEPLPKLKQPNTTIADDLSHDIQKRQVETLTTLPECETCYGAETPHQQCCPTCDDVKTAYRIKGWAFDPSTVAQCLREGRAVGMASLDSDNLTKMNEGCRVHGFLEVNKVAGNFHIAPGMSYQQHHVHVHSLKNIRLNMLNTSHNIHELSFGQKYHQQINPLSNTSQITSNSNDGGGVLFHYYVKIVPTSYVYLNNTQIMTNQYSVTKHRKNIQKLLDASDHMLPGFFVTYEISPMMVKLIEQRRSFAHFITSVCAIIGGVFTVASLLDAFVYRSSCLLLKKLELGKAS</sequence>
<organism evidence="11 15">
    <name type="scientific">Didymodactylos carnosus</name>
    <dbReference type="NCBI Taxonomy" id="1234261"/>
    <lineage>
        <taxon>Eukaryota</taxon>
        <taxon>Metazoa</taxon>
        <taxon>Spiralia</taxon>
        <taxon>Gnathifera</taxon>
        <taxon>Rotifera</taxon>
        <taxon>Eurotatoria</taxon>
        <taxon>Bdelloidea</taxon>
        <taxon>Philodinida</taxon>
        <taxon>Philodinidae</taxon>
        <taxon>Didymodactylos</taxon>
    </lineage>
</organism>
<evidence type="ECO:0000256" key="2">
    <source>
        <dbReference type="ARBA" id="ARBA00004457"/>
    </source>
</evidence>
<keyword evidence="5 8" id="KW-1133">Transmembrane helix</keyword>
<proteinExistence type="inferred from homology"/>
<dbReference type="Pfam" id="PF07970">
    <property type="entry name" value="COPIIcoated_ERV"/>
    <property type="match status" value="1"/>
</dbReference>
<dbReference type="OrthoDB" id="270930at2759"/>
<protein>
    <recommendedName>
        <fullName evidence="7">Endoplasmic reticulum-Golgi intermediate compartment protein 3</fullName>
    </recommendedName>
</protein>
<comment type="similarity">
    <text evidence="3">Belongs to the ERGIC family.</text>
</comment>
<dbReference type="GO" id="GO:0000139">
    <property type="term" value="C:Golgi membrane"/>
    <property type="evidence" value="ECO:0007669"/>
    <property type="project" value="TreeGrafter"/>
</dbReference>
<evidence type="ECO:0000313" key="11">
    <source>
        <dbReference type="EMBL" id="CAF0850756.1"/>
    </source>
</evidence>
<dbReference type="Pfam" id="PF13850">
    <property type="entry name" value="ERGIC_N"/>
    <property type="match status" value="1"/>
</dbReference>
<dbReference type="GO" id="GO:0005789">
    <property type="term" value="C:endoplasmic reticulum membrane"/>
    <property type="evidence" value="ECO:0007669"/>
    <property type="project" value="TreeGrafter"/>
</dbReference>
<feature type="domain" description="Endoplasmic reticulum vesicle transporter C-terminal" evidence="9">
    <location>
        <begin position="161"/>
        <end position="391"/>
    </location>
</feature>
<feature type="transmembrane region" description="Helical" evidence="8">
    <location>
        <begin position="369"/>
        <end position="395"/>
    </location>
</feature>
<dbReference type="PANTHER" id="PTHR10984:SF25">
    <property type="entry name" value="ENDOPLASMIC RETICULUM-GOLGI INTERMEDIATE COMPARTMENT PROTEIN 3"/>
    <property type="match status" value="1"/>
</dbReference>
<evidence type="ECO:0000313" key="12">
    <source>
        <dbReference type="EMBL" id="CAF0873942.1"/>
    </source>
</evidence>
<dbReference type="PANTHER" id="PTHR10984">
    <property type="entry name" value="ENDOPLASMIC RETICULUM-GOLGI INTERMEDIATE COMPARTMENT PROTEIN"/>
    <property type="match status" value="1"/>
</dbReference>
<dbReference type="EMBL" id="CAJNOQ010000913">
    <property type="protein sequence ID" value="CAF0850756.1"/>
    <property type="molecule type" value="Genomic_DNA"/>
</dbReference>
<accession>A0A813WG28</accession>
<evidence type="ECO:0000256" key="1">
    <source>
        <dbReference type="ARBA" id="ARBA00004257"/>
    </source>
</evidence>
<dbReference type="EMBL" id="CAJOBC010000913">
    <property type="protein sequence ID" value="CAF3638415.1"/>
    <property type="molecule type" value="Genomic_DNA"/>
</dbReference>
<dbReference type="InterPro" id="IPR012936">
    <property type="entry name" value="Erv_C"/>
</dbReference>
<evidence type="ECO:0000256" key="8">
    <source>
        <dbReference type="SAM" id="Phobius"/>
    </source>
</evidence>
<feature type="domain" description="Endoplasmic reticulum vesicle transporter N-terminal" evidence="10">
    <location>
        <begin position="6"/>
        <end position="95"/>
    </location>
</feature>
<dbReference type="Proteomes" id="UP000681722">
    <property type="component" value="Unassembled WGS sequence"/>
</dbReference>
<evidence type="ECO:0000259" key="10">
    <source>
        <dbReference type="Pfam" id="PF13850"/>
    </source>
</evidence>
<keyword evidence="15" id="KW-1185">Reference proteome</keyword>
<comment type="subcellular location">
    <subcellularLocation>
        <location evidence="2">Endoplasmic reticulum-Golgi intermediate compartment membrane</location>
        <topology evidence="2">Multi-pass membrane protein</topology>
    </subcellularLocation>
    <subcellularLocation>
        <location evidence="1">Golgi apparatus</location>
        <location evidence="1">cis-Golgi network membrane</location>
        <topology evidence="1">Multi-pass membrane protein</topology>
    </subcellularLocation>
</comment>
<evidence type="ECO:0000256" key="7">
    <source>
        <dbReference type="ARBA" id="ARBA00040493"/>
    </source>
</evidence>
<dbReference type="Proteomes" id="UP000677228">
    <property type="component" value="Unassembled WGS sequence"/>
</dbReference>
<dbReference type="GO" id="GO:0006888">
    <property type="term" value="P:endoplasmic reticulum to Golgi vesicle-mediated transport"/>
    <property type="evidence" value="ECO:0007669"/>
    <property type="project" value="TreeGrafter"/>
</dbReference>
<dbReference type="Proteomes" id="UP000663829">
    <property type="component" value="Unassembled WGS sequence"/>
</dbReference>
<evidence type="ECO:0000313" key="15">
    <source>
        <dbReference type="Proteomes" id="UP000663829"/>
    </source>
</evidence>
<evidence type="ECO:0000259" key="9">
    <source>
        <dbReference type="Pfam" id="PF07970"/>
    </source>
</evidence>
<name>A0A813WG28_9BILA</name>
<evidence type="ECO:0000256" key="3">
    <source>
        <dbReference type="ARBA" id="ARBA00005648"/>
    </source>
</evidence>
<dbReference type="EMBL" id="CAJOBA010002761">
    <property type="protein sequence ID" value="CAF3658595.1"/>
    <property type="molecule type" value="Genomic_DNA"/>
</dbReference>
<reference evidence="11" key="1">
    <citation type="submission" date="2021-02" db="EMBL/GenBank/DDBJ databases">
        <authorList>
            <person name="Nowell W R."/>
        </authorList>
    </citation>
    <scope>NUCLEOTIDE SEQUENCE</scope>
</reference>
<keyword evidence="6 8" id="KW-0472">Membrane</keyword>
<keyword evidence="4 8" id="KW-0812">Transmembrane</keyword>
<dbReference type="EMBL" id="CAJNOK010002760">
    <property type="protein sequence ID" value="CAF0873942.1"/>
    <property type="molecule type" value="Genomic_DNA"/>
</dbReference>
<evidence type="ECO:0000313" key="13">
    <source>
        <dbReference type="EMBL" id="CAF3638415.1"/>
    </source>
</evidence>
<evidence type="ECO:0000313" key="14">
    <source>
        <dbReference type="EMBL" id="CAF3658595.1"/>
    </source>
</evidence>
<dbReference type="GO" id="GO:0030134">
    <property type="term" value="C:COPII-coated ER to Golgi transport vesicle"/>
    <property type="evidence" value="ECO:0007669"/>
    <property type="project" value="TreeGrafter"/>
</dbReference>
<dbReference type="InterPro" id="IPR039542">
    <property type="entry name" value="Erv_N"/>
</dbReference>
<gene>
    <name evidence="11" type="ORF">GPM918_LOCUS6059</name>
    <name evidence="12" type="ORF">OVA965_LOCUS8276</name>
    <name evidence="13" type="ORF">SRO942_LOCUS6059</name>
    <name evidence="14" type="ORF">TMI583_LOCUS8272</name>
</gene>
<dbReference type="AlphaFoldDB" id="A0A813WG28"/>